<name>A0ACA9Y8E5_9ASCO</name>
<gene>
    <name evidence="1" type="ORF">CLIB1444_05S07646</name>
</gene>
<reference evidence="1" key="1">
    <citation type="submission" date="2022-06" db="EMBL/GenBank/DDBJ databases">
        <authorList>
            <person name="Legras J.-L."/>
            <person name="Devillers H."/>
            <person name="Grondin C."/>
        </authorList>
    </citation>
    <scope>NUCLEOTIDE SEQUENCE</scope>
    <source>
        <strain evidence="1">CLIB 1444</strain>
    </source>
</reference>
<dbReference type="Proteomes" id="UP001152531">
    <property type="component" value="Unassembled WGS sequence"/>
</dbReference>
<keyword evidence="2" id="KW-1185">Reference proteome</keyword>
<accession>A0ACA9Y8E5</accession>
<organism evidence="1 2">
    <name type="scientific">[Candida] jaroonii</name>
    <dbReference type="NCBI Taxonomy" id="467808"/>
    <lineage>
        <taxon>Eukaryota</taxon>
        <taxon>Fungi</taxon>
        <taxon>Dikarya</taxon>
        <taxon>Ascomycota</taxon>
        <taxon>Saccharomycotina</taxon>
        <taxon>Pichiomycetes</taxon>
        <taxon>Debaryomycetaceae</taxon>
        <taxon>Yamadazyma</taxon>
    </lineage>
</organism>
<evidence type="ECO:0000313" key="1">
    <source>
        <dbReference type="EMBL" id="CAH6721283.1"/>
    </source>
</evidence>
<protein>
    <submittedName>
        <fullName evidence="1">Glycosyltransferase Hoc1p</fullName>
    </submittedName>
</protein>
<comment type="caution">
    <text evidence="1">The sequence shown here is derived from an EMBL/GenBank/DDBJ whole genome shotgun (WGS) entry which is preliminary data.</text>
</comment>
<sequence>MIKKHRLVISILIIVSIYTFINTLSLPKHRTSTLNNPKVRLLQELEKNKNWRQDGFNFQSNNMAKLPESSTLRNQLAFHFPYEPSKPFEKSIWQTWKVSLSDENFPIKYKSYQREWENLNPGYQHHILADGECHSLISQIYSTVPDVAKAYKLMPKSILKADFFRYLILFARGGVYSDIDTVGIKPIKDWMSSKSKIYDKENTVGLVVGIEADPDRPDWNDWYARRIQFCQWTIQAKKGHPMLKNLIAKITEITLEREENGQLEKVLGKDAGGDIMDWTGPGIWTDAVFQYMNNAAQSPEDLKSGKVEDIITWKIFTGIQSPVVIDDVLVLPITSFSPDVGQMGAKSTNDPYCYAKHMFSGSWKDDKPKHKPKPKKD</sequence>
<proteinExistence type="predicted"/>
<dbReference type="EMBL" id="CALSDN010000005">
    <property type="protein sequence ID" value="CAH6721283.1"/>
    <property type="molecule type" value="Genomic_DNA"/>
</dbReference>
<evidence type="ECO:0000313" key="2">
    <source>
        <dbReference type="Proteomes" id="UP001152531"/>
    </source>
</evidence>